<dbReference type="InterPro" id="IPR001626">
    <property type="entry name" value="ABC_TroCD"/>
</dbReference>
<evidence type="ECO:0000256" key="7">
    <source>
        <dbReference type="SAM" id="Phobius"/>
    </source>
</evidence>
<keyword evidence="5 7" id="KW-0472">Membrane</keyword>
<dbReference type="Pfam" id="PF00950">
    <property type="entry name" value="ABC-3"/>
    <property type="match status" value="1"/>
</dbReference>
<evidence type="ECO:0000256" key="6">
    <source>
        <dbReference type="RuleBase" id="RU003943"/>
    </source>
</evidence>
<accession>A0ABQ3VBX8</accession>
<evidence type="ECO:0000256" key="5">
    <source>
        <dbReference type="ARBA" id="ARBA00023136"/>
    </source>
</evidence>
<dbReference type="PANTHER" id="PTHR30477:SF13">
    <property type="entry name" value="IRON TRANSPORT SYSTEM MEMBRANE PROTEIN HI_0360-RELATED"/>
    <property type="match status" value="1"/>
</dbReference>
<comment type="caution">
    <text evidence="8">The sequence shown here is derived from an EMBL/GenBank/DDBJ whole genome shotgun (WGS) entry which is preliminary data.</text>
</comment>
<comment type="subcellular location">
    <subcellularLocation>
        <location evidence="6">Cell membrane</location>
        <topology evidence="6">Multi-pass membrane protein</topology>
    </subcellularLocation>
    <subcellularLocation>
        <location evidence="1">Membrane</location>
        <topology evidence="1">Multi-pass membrane protein</topology>
    </subcellularLocation>
</comment>
<reference evidence="8 9" key="1">
    <citation type="journal article" date="2021" name="Int. J. Syst. Evol. Microbiol.">
        <title>Reticulibacter mediterranei gen. nov., sp. nov., within the new family Reticulibacteraceae fam. nov., and Ktedonospora formicarum gen. nov., sp. nov., Ktedonobacter robiniae sp. nov., Dictyobacter formicarum sp. nov. and Dictyobacter arantiisoli sp. nov., belonging to the class Ktedonobacteria.</title>
        <authorList>
            <person name="Yabe S."/>
            <person name="Zheng Y."/>
            <person name="Wang C.M."/>
            <person name="Sakai Y."/>
            <person name="Abe K."/>
            <person name="Yokota A."/>
            <person name="Donadio S."/>
            <person name="Cavaletti L."/>
            <person name="Monciardini P."/>
        </authorList>
    </citation>
    <scope>NUCLEOTIDE SEQUENCE [LARGE SCALE GENOMIC DNA]</scope>
    <source>
        <strain evidence="8 9">SOSP1-9</strain>
    </source>
</reference>
<evidence type="ECO:0000256" key="3">
    <source>
        <dbReference type="ARBA" id="ARBA00022692"/>
    </source>
</evidence>
<evidence type="ECO:0000256" key="2">
    <source>
        <dbReference type="ARBA" id="ARBA00008034"/>
    </source>
</evidence>
<dbReference type="Proteomes" id="UP000635565">
    <property type="component" value="Unassembled WGS sequence"/>
</dbReference>
<feature type="transmembrane region" description="Helical" evidence="7">
    <location>
        <begin position="16"/>
        <end position="36"/>
    </location>
</feature>
<keyword evidence="6" id="KW-0813">Transport</keyword>
<dbReference type="EMBL" id="BNJJ01000004">
    <property type="protein sequence ID" value="GHO83549.1"/>
    <property type="molecule type" value="Genomic_DNA"/>
</dbReference>
<name>A0ABQ3VBX8_9CHLR</name>
<keyword evidence="3 6" id="KW-0812">Transmembrane</keyword>
<dbReference type="RefSeq" id="WP_201361220.1">
    <property type="nucleotide sequence ID" value="NZ_BNJJ01000004.1"/>
</dbReference>
<evidence type="ECO:0000313" key="8">
    <source>
        <dbReference type="EMBL" id="GHO83549.1"/>
    </source>
</evidence>
<dbReference type="Gene3D" id="1.10.3470.10">
    <property type="entry name" value="ABC transporter involved in vitamin B12 uptake, BtuC"/>
    <property type="match status" value="1"/>
</dbReference>
<feature type="transmembrane region" description="Helical" evidence="7">
    <location>
        <begin position="56"/>
        <end position="83"/>
    </location>
</feature>
<proteinExistence type="inferred from homology"/>
<feature type="transmembrane region" description="Helical" evidence="7">
    <location>
        <begin position="219"/>
        <end position="242"/>
    </location>
</feature>
<feature type="transmembrane region" description="Helical" evidence="7">
    <location>
        <begin position="248"/>
        <end position="266"/>
    </location>
</feature>
<dbReference type="InterPro" id="IPR037294">
    <property type="entry name" value="ABC_BtuC-like"/>
</dbReference>
<evidence type="ECO:0000256" key="1">
    <source>
        <dbReference type="ARBA" id="ARBA00004141"/>
    </source>
</evidence>
<feature type="transmembrane region" description="Helical" evidence="7">
    <location>
        <begin position="135"/>
        <end position="159"/>
    </location>
</feature>
<protein>
    <submittedName>
        <fullName evidence="8">ABC transporter permease</fullName>
    </submittedName>
</protein>
<dbReference type="SUPFAM" id="SSF81345">
    <property type="entry name" value="ABC transporter involved in vitamin B12 uptake, BtuC"/>
    <property type="match status" value="1"/>
</dbReference>
<evidence type="ECO:0000256" key="4">
    <source>
        <dbReference type="ARBA" id="ARBA00022989"/>
    </source>
</evidence>
<dbReference type="PANTHER" id="PTHR30477">
    <property type="entry name" value="ABC-TRANSPORTER METAL-BINDING PROTEIN"/>
    <property type="match status" value="1"/>
</dbReference>
<feature type="transmembrane region" description="Helical" evidence="7">
    <location>
        <begin position="95"/>
        <end position="115"/>
    </location>
</feature>
<feature type="transmembrane region" description="Helical" evidence="7">
    <location>
        <begin position="171"/>
        <end position="188"/>
    </location>
</feature>
<comment type="similarity">
    <text evidence="2 6">Belongs to the ABC-3 integral membrane protein family.</text>
</comment>
<keyword evidence="9" id="KW-1185">Reference proteome</keyword>
<organism evidence="8 9">
    <name type="scientific">Dictyobacter formicarum</name>
    <dbReference type="NCBI Taxonomy" id="2778368"/>
    <lineage>
        <taxon>Bacteria</taxon>
        <taxon>Bacillati</taxon>
        <taxon>Chloroflexota</taxon>
        <taxon>Ktedonobacteria</taxon>
        <taxon>Ktedonobacterales</taxon>
        <taxon>Dictyobacteraceae</taxon>
        <taxon>Dictyobacter</taxon>
    </lineage>
</organism>
<evidence type="ECO:0000313" key="9">
    <source>
        <dbReference type="Proteomes" id="UP000635565"/>
    </source>
</evidence>
<sequence length="301" mass="32379">MLYSIMDSLQYEFVRNALLAGSCIAIVAAIAGYFLIARGLTFASHALPNIGFAGAAGAVLLGLSPVYGLFAFTIGAGIIIGLLGKEVRERDITIGIIMTSALGLGLMFLSLYSGYAERVYNVLFGTILGISTNDVQTTIITCLLTIIATIVLYRPLLFSSFDPIVAEARGVPIRGIAIIFLVLVAMAVSIAIQIVGALLMFTMLVGPAATAIRIAQRPLWAIVIAIVLGLAYMWAGILLSVANGLWPASFYIATISFAIYLPVRILSPHWLGKRGRHERTPTRQPIKPQESERAQKIVERV</sequence>
<keyword evidence="4 7" id="KW-1133">Transmembrane helix</keyword>
<dbReference type="CDD" id="cd06550">
    <property type="entry name" value="TM_ABC_iron-siderophores_like"/>
    <property type="match status" value="1"/>
</dbReference>
<gene>
    <name evidence="8" type="ORF">KSZ_15550</name>
</gene>